<gene>
    <name evidence="2" type="ORF">CEXT_303201</name>
</gene>
<accession>A0AAV4MFF8</accession>
<keyword evidence="3" id="KW-1185">Reference proteome</keyword>
<feature type="compositionally biased region" description="Basic and acidic residues" evidence="1">
    <location>
        <begin position="24"/>
        <end position="51"/>
    </location>
</feature>
<proteinExistence type="predicted"/>
<dbReference type="Proteomes" id="UP001054945">
    <property type="component" value="Unassembled WGS sequence"/>
</dbReference>
<sequence length="104" mass="12045">MRAQTQKGKGPFTTTTQLNTTRTSFDKNNRTKKKEQCGKREYTHRHTYDQQKSRNVHLHYRSALSYWLQSLVKGWGRERGGDGKSACRPISTFIVWKVSNPKAG</sequence>
<comment type="caution">
    <text evidence="2">The sequence shown here is derived from an EMBL/GenBank/DDBJ whole genome shotgun (WGS) entry which is preliminary data.</text>
</comment>
<organism evidence="2 3">
    <name type="scientific">Caerostris extrusa</name>
    <name type="common">Bark spider</name>
    <name type="synonym">Caerostris bankana</name>
    <dbReference type="NCBI Taxonomy" id="172846"/>
    <lineage>
        <taxon>Eukaryota</taxon>
        <taxon>Metazoa</taxon>
        <taxon>Ecdysozoa</taxon>
        <taxon>Arthropoda</taxon>
        <taxon>Chelicerata</taxon>
        <taxon>Arachnida</taxon>
        <taxon>Araneae</taxon>
        <taxon>Araneomorphae</taxon>
        <taxon>Entelegynae</taxon>
        <taxon>Araneoidea</taxon>
        <taxon>Araneidae</taxon>
        <taxon>Caerostris</taxon>
    </lineage>
</organism>
<evidence type="ECO:0000313" key="3">
    <source>
        <dbReference type="Proteomes" id="UP001054945"/>
    </source>
</evidence>
<name>A0AAV4MFF8_CAEEX</name>
<feature type="compositionally biased region" description="Low complexity" evidence="1">
    <location>
        <begin position="13"/>
        <end position="23"/>
    </location>
</feature>
<feature type="region of interest" description="Disordered" evidence="1">
    <location>
        <begin position="1"/>
        <end position="51"/>
    </location>
</feature>
<reference evidence="2 3" key="1">
    <citation type="submission" date="2021-06" db="EMBL/GenBank/DDBJ databases">
        <title>Caerostris extrusa draft genome.</title>
        <authorList>
            <person name="Kono N."/>
            <person name="Arakawa K."/>
        </authorList>
    </citation>
    <scope>NUCLEOTIDE SEQUENCE [LARGE SCALE GENOMIC DNA]</scope>
</reference>
<evidence type="ECO:0000313" key="2">
    <source>
        <dbReference type="EMBL" id="GIX70181.1"/>
    </source>
</evidence>
<dbReference type="EMBL" id="BPLR01002117">
    <property type="protein sequence ID" value="GIX70181.1"/>
    <property type="molecule type" value="Genomic_DNA"/>
</dbReference>
<evidence type="ECO:0000256" key="1">
    <source>
        <dbReference type="SAM" id="MobiDB-lite"/>
    </source>
</evidence>
<protein>
    <submittedName>
        <fullName evidence="2">Uncharacterized protein</fullName>
    </submittedName>
</protein>
<dbReference type="AlphaFoldDB" id="A0AAV4MFF8"/>